<accession>A0AAU7ZSW5</accession>
<feature type="chain" id="PRO_5044009119" evidence="1">
    <location>
        <begin position="19"/>
        <end position="179"/>
    </location>
</feature>
<name>A0AAU7ZSW5_9BACT</name>
<evidence type="ECO:0000256" key="1">
    <source>
        <dbReference type="SAM" id="SignalP"/>
    </source>
</evidence>
<organism evidence="2">
    <name type="scientific">Tunturiibacter psychrotolerans</name>
    <dbReference type="NCBI Taxonomy" id="3069686"/>
    <lineage>
        <taxon>Bacteria</taxon>
        <taxon>Pseudomonadati</taxon>
        <taxon>Acidobacteriota</taxon>
        <taxon>Terriglobia</taxon>
        <taxon>Terriglobales</taxon>
        <taxon>Acidobacteriaceae</taxon>
        <taxon>Tunturiibacter</taxon>
    </lineage>
</organism>
<proteinExistence type="predicted"/>
<feature type="signal peptide" evidence="1">
    <location>
        <begin position="1"/>
        <end position="18"/>
    </location>
</feature>
<dbReference type="RefSeq" id="WP_353064855.1">
    <property type="nucleotide sequence ID" value="NZ_CP132942.1"/>
</dbReference>
<sequence length="179" mass="19329">MHRLFPALMLLPVTVLLAQSPAVPRTNSSAVLRSIPVGTECPIGFRANRQATPQILSAGDAQKNTPALGLHLTLDHQTAPAIESVEITVYGVSPKGQVLPTTQWAADTDTGNVISKSFQLQRSAGNETLNNADIWMHQVGALRWVDLNEIRYTDGTNWRPSGSAKCRAIPSNLILVGQK</sequence>
<protein>
    <submittedName>
        <fullName evidence="2">Uncharacterized protein</fullName>
    </submittedName>
</protein>
<dbReference type="KEGG" id="tpsc:RBB77_03715"/>
<gene>
    <name evidence="2" type="ORF">RBB77_03715</name>
</gene>
<reference evidence="2" key="1">
    <citation type="submission" date="2023-08" db="EMBL/GenBank/DDBJ databases">
        <authorList>
            <person name="Messyasz A."/>
            <person name="Mannisto M.K."/>
            <person name="Kerkhof L.J."/>
            <person name="Haggblom M."/>
        </authorList>
    </citation>
    <scope>NUCLEOTIDE SEQUENCE</scope>
    <source>
        <strain evidence="2">X5P6</strain>
    </source>
</reference>
<reference evidence="2" key="2">
    <citation type="journal article" date="2024" name="Environ. Microbiol.">
        <title>Genome analysis and description of Tunturibacter gen. nov. expands the diversity of Terriglobia in tundra soils.</title>
        <authorList>
            <person name="Messyasz A."/>
            <person name="Mannisto M.K."/>
            <person name="Kerkhof L.J."/>
            <person name="Haggblom M.M."/>
        </authorList>
    </citation>
    <scope>NUCLEOTIDE SEQUENCE</scope>
    <source>
        <strain evidence="2">X5P6</strain>
    </source>
</reference>
<dbReference type="AlphaFoldDB" id="A0AAU7ZSW5"/>
<keyword evidence="1" id="KW-0732">Signal</keyword>
<evidence type="ECO:0000313" key="2">
    <source>
        <dbReference type="EMBL" id="XCB34012.1"/>
    </source>
</evidence>
<dbReference type="EMBL" id="CP132942">
    <property type="protein sequence ID" value="XCB34012.1"/>
    <property type="molecule type" value="Genomic_DNA"/>
</dbReference>